<evidence type="ECO:0000313" key="3">
    <source>
        <dbReference type="Proteomes" id="UP001454036"/>
    </source>
</evidence>
<comment type="caution">
    <text evidence="2">The sequence shown here is derived from an EMBL/GenBank/DDBJ whole genome shotgun (WGS) entry which is preliminary data.</text>
</comment>
<feature type="region of interest" description="Disordered" evidence="1">
    <location>
        <begin position="24"/>
        <end position="139"/>
    </location>
</feature>
<dbReference type="EMBL" id="BAABME010001269">
    <property type="protein sequence ID" value="GAA0148628.1"/>
    <property type="molecule type" value="Genomic_DNA"/>
</dbReference>
<feature type="compositionally biased region" description="Basic and acidic residues" evidence="1">
    <location>
        <begin position="121"/>
        <end position="135"/>
    </location>
</feature>
<keyword evidence="3" id="KW-1185">Reference proteome</keyword>
<proteinExistence type="predicted"/>
<evidence type="ECO:0000256" key="1">
    <source>
        <dbReference type="SAM" id="MobiDB-lite"/>
    </source>
</evidence>
<dbReference type="AlphaFoldDB" id="A0AAV3PBM5"/>
<accession>A0AAV3PBM5</accession>
<feature type="compositionally biased region" description="Basic residues" evidence="1">
    <location>
        <begin position="55"/>
        <end position="65"/>
    </location>
</feature>
<organism evidence="2 3">
    <name type="scientific">Lithospermum erythrorhizon</name>
    <name type="common">Purple gromwell</name>
    <name type="synonym">Lithospermum officinale var. erythrorhizon</name>
    <dbReference type="NCBI Taxonomy" id="34254"/>
    <lineage>
        <taxon>Eukaryota</taxon>
        <taxon>Viridiplantae</taxon>
        <taxon>Streptophyta</taxon>
        <taxon>Embryophyta</taxon>
        <taxon>Tracheophyta</taxon>
        <taxon>Spermatophyta</taxon>
        <taxon>Magnoliopsida</taxon>
        <taxon>eudicotyledons</taxon>
        <taxon>Gunneridae</taxon>
        <taxon>Pentapetalae</taxon>
        <taxon>asterids</taxon>
        <taxon>lamiids</taxon>
        <taxon>Boraginales</taxon>
        <taxon>Boraginaceae</taxon>
        <taxon>Boraginoideae</taxon>
        <taxon>Lithospermeae</taxon>
        <taxon>Lithospermum</taxon>
    </lineage>
</organism>
<protein>
    <submittedName>
        <fullName evidence="2">Uncharacterized protein</fullName>
    </submittedName>
</protein>
<feature type="compositionally biased region" description="Basic residues" evidence="1">
    <location>
        <begin position="104"/>
        <end position="115"/>
    </location>
</feature>
<dbReference type="Proteomes" id="UP001454036">
    <property type="component" value="Unassembled WGS sequence"/>
</dbReference>
<sequence length="172" mass="19222">MADTIAEGMDADIPSVTDIEAETARNMERPYVGQGVDDTLDDNFHEVIPEEAGPKKKSKKRKHKKSVDAGESSVPKKKLSKESVDAGESSVPKKKLSKEEKAVKKARKAERRARRAAQEAADAKAIEDDVPEEVRPSVPQQDVSVEWLPKNEPKVIILMRRLKTLKKRMLLL</sequence>
<name>A0AAV3PBM5_LITER</name>
<feature type="compositionally biased region" description="Basic and acidic residues" evidence="1">
    <location>
        <begin position="42"/>
        <end position="54"/>
    </location>
</feature>
<reference evidence="2 3" key="1">
    <citation type="submission" date="2024-01" db="EMBL/GenBank/DDBJ databases">
        <title>The complete chloroplast genome sequence of Lithospermum erythrorhizon: insights into the phylogenetic relationship among Boraginaceae species and the maternal lineages of purple gromwells.</title>
        <authorList>
            <person name="Okada T."/>
            <person name="Watanabe K."/>
        </authorList>
    </citation>
    <scope>NUCLEOTIDE SEQUENCE [LARGE SCALE GENOMIC DNA]</scope>
</reference>
<evidence type="ECO:0000313" key="2">
    <source>
        <dbReference type="EMBL" id="GAA0148628.1"/>
    </source>
</evidence>
<gene>
    <name evidence="2" type="ORF">LIER_08017</name>
</gene>